<accession>A0A9J2PDY8</accession>
<dbReference type="InterPro" id="IPR011701">
    <property type="entry name" value="MFS"/>
</dbReference>
<dbReference type="Proteomes" id="UP000036681">
    <property type="component" value="Unplaced"/>
</dbReference>
<feature type="transmembrane region" description="Helical" evidence="6">
    <location>
        <begin position="58"/>
        <end position="76"/>
    </location>
</feature>
<reference evidence="8" key="1">
    <citation type="submission" date="2023-03" db="UniProtKB">
        <authorList>
            <consortium name="WormBaseParasite"/>
        </authorList>
    </citation>
    <scope>IDENTIFICATION</scope>
</reference>
<keyword evidence="4 6" id="KW-1133">Transmembrane helix</keyword>
<feature type="transmembrane region" description="Helical" evidence="6">
    <location>
        <begin position="82"/>
        <end position="104"/>
    </location>
</feature>
<dbReference type="SUPFAM" id="SSF103473">
    <property type="entry name" value="MFS general substrate transporter"/>
    <property type="match status" value="1"/>
</dbReference>
<feature type="transmembrane region" description="Helical" evidence="6">
    <location>
        <begin position="167"/>
        <end position="187"/>
    </location>
</feature>
<evidence type="ECO:0000313" key="8">
    <source>
        <dbReference type="WBParaSite" id="ALUE_0000765301-mRNA-1"/>
    </source>
</evidence>
<feature type="transmembrane region" description="Helical" evidence="6">
    <location>
        <begin position="116"/>
        <end position="137"/>
    </location>
</feature>
<dbReference type="InterPro" id="IPR036259">
    <property type="entry name" value="MFS_trans_sf"/>
</dbReference>
<keyword evidence="3 6" id="KW-0812">Transmembrane</keyword>
<keyword evidence="5 6" id="KW-0472">Membrane</keyword>
<feature type="transmembrane region" description="Helical" evidence="6">
    <location>
        <begin position="378"/>
        <end position="399"/>
    </location>
</feature>
<evidence type="ECO:0000256" key="3">
    <source>
        <dbReference type="ARBA" id="ARBA00022692"/>
    </source>
</evidence>
<dbReference type="AlphaFoldDB" id="A0A9J2PDY8"/>
<evidence type="ECO:0000313" key="7">
    <source>
        <dbReference type="Proteomes" id="UP000036681"/>
    </source>
</evidence>
<name>A0A9J2PDY8_ASCLU</name>
<feature type="transmembrane region" description="Helical" evidence="6">
    <location>
        <begin position="316"/>
        <end position="337"/>
    </location>
</feature>
<keyword evidence="7" id="KW-1185">Reference proteome</keyword>
<feature type="transmembrane region" description="Helical" evidence="6">
    <location>
        <begin position="224"/>
        <end position="245"/>
    </location>
</feature>
<feature type="transmembrane region" description="Helical" evidence="6">
    <location>
        <begin position="20"/>
        <end position="46"/>
    </location>
</feature>
<dbReference type="PANTHER" id="PTHR43385">
    <property type="entry name" value="RIBOFLAVIN TRANSPORTER RIBJ"/>
    <property type="match status" value="1"/>
</dbReference>
<evidence type="ECO:0000256" key="4">
    <source>
        <dbReference type="ARBA" id="ARBA00022989"/>
    </source>
</evidence>
<dbReference type="InterPro" id="IPR052983">
    <property type="entry name" value="MFS_Riboflavin_Transporter"/>
</dbReference>
<comment type="subcellular location">
    <subcellularLocation>
        <location evidence="1">Membrane</location>
        <topology evidence="1">Multi-pass membrane protein</topology>
    </subcellularLocation>
</comment>
<feature type="transmembrane region" description="Helical" evidence="6">
    <location>
        <begin position="284"/>
        <end position="304"/>
    </location>
</feature>
<dbReference type="PANTHER" id="PTHR43385:SF1">
    <property type="entry name" value="RIBOFLAVIN TRANSPORTER RIBJ"/>
    <property type="match status" value="1"/>
</dbReference>
<evidence type="ECO:0000256" key="5">
    <source>
        <dbReference type="ARBA" id="ARBA00023136"/>
    </source>
</evidence>
<evidence type="ECO:0000256" key="2">
    <source>
        <dbReference type="ARBA" id="ARBA00022448"/>
    </source>
</evidence>
<protein>
    <submittedName>
        <fullName evidence="8">Major facilitator superfamily (MFS) profile domain-containing protein</fullName>
    </submittedName>
</protein>
<feature type="transmembrane region" description="Helical" evidence="6">
    <location>
        <begin position="349"/>
        <end position="372"/>
    </location>
</feature>
<dbReference type="WBParaSite" id="ALUE_0000765301-mRNA-1">
    <property type="protein sequence ID" value="ALUE_0000765301-mRNA-1"/>
    <property type="gene ID" value="ALUE_0000765301"/>
</dbReference>
<evidence type="ECO:0000256" key="1">
    <source>
        <dbReference type="ARBA" id="ARBA00004141"/>
    </source>
</evidence>
<evidence type="ECO:0000256" key="6">
    <source>
        <dbReference type="SAM" id="Phobius"/>
    </source>
</evidence>
<proteinExistence type="predicted"/>
<dbReference type="GO" id="GO:0022857">
    <property type="term" value="F:transmembrane transporter activity"/>
    <property type="evidence" value="ECO:0007669"/>
    <property type="project" value="InterPro"/>
</dbReference>
<organism evidence="7 8">
    <name type="scientific">Ascaris lumbricoides</name>
    <name type="common">Giant roundworm</name>
    <dbReference type="NCBI Taxonomy" id="6252"/>
    <lineage>
        <taxon>Eukaryota</taxon>
        <taxon>Metazoa</taxon>
        <taxon>Ecdysozoa</taxon>
        <taxon>Nematoda</taxon>
        <taxon>Chromadorea</taxon>
        <taxon>Rhabditida</taxon>
        <taxon>Spirurina</taxon>
        <taxon>Ascaridomorpha</taxon>
        <taxon>Ascaridoidea</taxon>
        <taxon>Ascarididae</taxon>
        <taxon>Ascaris</taxon>
    </lineage>
</organism>
<dbReference type="Pfam" id="PF07690">
    <property type="entry name" value="MFS_1"/>
    <property type="match status" value="1"/>
</dbReference>
<feature type="transmembrane region" description="Helical" evidence="6">
    <location>
        <begin position="257"/>
        <end position="277"/>
    </location>
</feature>
<sequence>MDTNDMLVKRIPRRFRPFAVLFGGVLIQLSLGTVYTLGGVPFSLLFGGYLERKFGPRIGTFIGTFVYTSSIAASYYSIQHSFFLLLLTFGLGSGLGQGIAYNCVLINAQQWFPHRIGLATGVLLGGFGCAAFIFAPIQTKFINPNNYAVSEDGVFIQVDLLERVPQAFLVMAIIFAVFQVSGLLFLARATQEYEEIANSYSQQSVLSLTNGSSGVGDVLRSSTFAFLFLTLLFNSLWVQITSGLYKAYGQTFIKDDFFLAMVGSLASIFNCGSRVLWGQVVDQTSYQTSMVIVCASGSALMWTLGVVKCLNSSLLFMYWICIMFCCIGATYTLLPYATNKCFGSAQFGIIYGALQLSIPLAGVGAALLSQFVLPVLGYHILFIIVGSLLCVSFTLTSLIQLTKYGIPSSVIPHEE</sequence>
<dbReference type="GO" id="GO:0016020">
    <property type="term" value="C:membrane"/>
    <property type="evidence" value="ECO:0007669"/>
    <property type="project" value="UniProtKB-SubCell"/>
</dbReference>
<keyword evidence="2" id="KW-0813">Transport</keyword>
<dbReference type="Gene3D" id="1.20.1250.20">
    <property type="entry name" value="MFS general substrate transporter like domains"/>
    <property type="match status" value="2"/>
</dbReference>